<evidence type="ECO:0000256" key="10">
    <source>
        <dbReference type="ARBA" id="ARBA00030308"/>
    </source>
</evidence>
<dbReference type="InterPro" id="IPR000086">
    <property type="entry name" value="NUDIX_hydrolase_dom"/>
</dbReference>
<dbReference type="AlphaFoldDB" id="A0A3L9Y0K8"/>
<dbReference type="Pfam" id="PF00293">
    <property type="entry name" value="NUDIX"/>
    <property type="match status" value="1"/>
</dbReference>
<evidence type="ECO:0000256" key="6">
    <source>
        <dbReference type="ARBA" id="ARBA00022801"/>
    </source>
</evidence>
<evidence type="ECO:0000256" key="11">
    <source>
        <dbReference type="ARBA" id="ARBA00033056"/>
    </source>
</evidence>
<dbReference type="CDD" id="cd06661">
    <property type="entry name" value="GGCT_like"/>
    <property type="match status" value="1"/>
</dbReference>
<protein>
    <recommendedName>
        <fullName evidence="4">ADP-ribose pyrophosphatase</fullName>
        <ecNumber evidence="3">3.6.1.13</ecNumber>
    </recommendedName>
    <alternativeName>
        <fullName evidence="9">ADP-ribose diphosphatase</fullName>
    </alternativeName>
    <alternativeName>
        <fullName evidence="11">ADP-ribose phosphohydrolase</fullName>
    </alternativeName>
    <alternativeName>
        <fullName evidence="10">Adenosine diphosphoribose pyrophosphatase</fullName>
    </alternativeName>
</protein>
<dbReference type="PANTHER" id="PTHR11839">
    <property type="entry name" value="UDP/ADP-SUGAR PYROPHOSPHATASE"/>
    <property type="match status" value="1"/>
</dbReference>
<sequence length="377" mass="40462">MDALFFYGTLRYAPLLGLVLGRVPDLVDATLADHLVSWAEGESFPMIEGCAGATATGVLATGITAEDRARLDHYEGAFAYRLAQVEVRTGGGERVAAEVYLPDAAAWTAGARWSLGDWVRDWGLLTLEAAAEVMGLYGTETPESIAARFGMIRARAQSRLRSGAWHRPQTVGAGFTRADIALDRVDRPYTKFFAIEEYSARHRLFGGGLSAPVSRAVFRAADAVTVLPYDPERDRVLLIEQVRLGAYAHGDPAPWLLEPVAGIIDAGESEETTARREAQEEAGVQIGALHPVGRYYPSPGGVAQVLISYVGIADLPDDLPAIGGLDAEGEDIRSHLVSLDAALEMLTSGELAVAPLIISVQWLARHRETLRGGSLTA</sequence>
<dbReference type="Gene3D" id="3.10.490.10">
    <property type="entry name" value="Gamma-glutamyl cyclotransferase-like"/>
    <property type="match status" value="1"/>
</dbReference>
<feature type="binding site" evidence="13">
    <location>
        <position position="281"/>
    </location>
    <ligand>
        <name>Mg(2+)</name>
        <dbReference type="ChEBI" id="CHEBI:18420"/>
        <label>1</label>
    </ligand>
</feature>
<evidence type="ECO:0000313" key="16">
    <source>
        <dbReference type="EMBL" id="RMA42349.1"/>
    </source>
</evidence>
<keyword evidence="6" id="KW-0378">Hydrolase</keyword>
<dbReference type="CDD" id="cd24155">
    <property type="entry name" value="NUDIX_ADPRase"/>
    <property type="match status" value="1"/>
</dbReference>
<evidence type="ECO:0000256" key="3">
    <source>
        <dbReference type="ARBA" id="ARBA00012453"/>
    </source>
</evidence>
<dbReference type="InterPro" id="IPR009288">
    <property type="entry name" value="AIG2-like_dom"/>
</dbReference>
<dbReference type="InterPro" id="IPR004385">
    <property type="entry name" value="NDP_pyrophosphatase"/>
</dbReference>
<dbReference type="NCBIfam" id="TIGR00052">
    <property type="entry name" value="nudix-type nucleoside diphosphatase, YffH/AdpP family"/>
    <property type="match status" value="1"/>
</dbReference>
<dbReference type="EMBL" id="RCNT01000004">
    <property type="protein sequence ID" value="RMA42349.1"/>
    <property type="molecule type" value="Genomic_DNA"/>
</dbReference>
<dbReference type="GO" id="GO:0019144">
    <property type="term" value="F:ADP-sugar diphosphatase activity"/>
    <property type="evidence" value="ECO:0007669"/>
    <property type="project" value="TreeGrafter"/>
</dbReference>
<comment type="function">
    <text evidence="8">Acts on ADP-mannose and ADP-glucose as well as ADP-ribose. Prevents glycogen biosynthesis. The reaction catalyzed by this enzyme is a limiting step of the gluconeogenic process.</text>
</comment>
<dbReference type="SUPFAM" id="SSF55811">
    <property type="entry name" value="Nudix"/>
    <property type="match status" value="1"/>
</dbReference>
<evidence type="ECO:0000256" key="2">
    <source>
        <dbReference type="ARBA" id="ARBA00007482"/>
    </source>
</evidence>
<dbReference type="EC" id="3.6.1.13" evidence="3"/>
<feature type="short sequence motif" description="Nudix box" evidence="14">
    <location>
        <begin position="262"/>
        <end position="284"/>
    </location>
</feature>
<accession>A0A3L9Y0K8</accession>
<dbReference type="PROSITE" id="PS00893">
    <property type="entry name" value="NUDIX_BOX"/>
    <property type="match status" value="1"/>
</dbReference>
<keyword evidence="5 13" id="KW-0479">Metal-binding</keyword>
<feature type="domain" description="Nudix hydrolase" evidence="15">
    <location>
        <begin position="219"/>
        <end position="359"/>
    </location>
</feature>
<evidence type="ECO:0000256" key="14">
    <source>
        <dbReference type="PIRSR" id="PIRSR604385-3"/>
    </source>
</evidence>
<feature type="binding site" evidence="13">
    <location>
        <position position="261"/>
    </location>
    <ligand>
        <name>Mg(2+)</name>
        <dbReference type="ChEBI" id="CHEBI:18420"/>
        <label>1</label>
    </ligand>
</feature>
<evidence type="ECO:0000256" key="12">
    <source>
        <dbReference type="ARBA" id="ARBA00049546"/>
    </source>
</evidence>
<dbReference type="Gene3D" id="3.90.79.10">
    <property type="entry name" value="Nucleoside Triphosphate Pyrophosphohydrolase"/>
    <property type="match status" value="1"/>
</dbReference>
<proteinExistence type="inferred from homology"/>
<dbReference type="PANTHER" id="PTHR11839:SF5">
    <property type="entry name" value="ADP-RIBOSE PYROPHOSPHATASE"/>
    <property type="match status" value="1"/>
</dbReference>
<dbReference type="GO" id="GO:0046872">
    <property type="term" value="F:metal ion binding"/>
    <property type="evidence" value="ECO:0007669"/>
    <property type="project" value="UniProtKB-KW"/>
</dbReference>
<name>A0A3L9Y0K8_9RHOB</name>
<evidence type="ECO:0000256" key="7">
    <source>
        <dbReference type="ARBA" id="ARBA00022842"/>
    </source>
</evidence>
<comment type="similarity">
    <text evidence="2">Belongs to the Nudix hydrolase family. NudF subfamily.</text>
</comment>
<dbReference type="InterPro" id="IPR020084">
    <property type="entry name" value="NUDIX_hydrolase_CS"/>
</dbReference>
<dbReference type="GO" id="GO:0047631">
    <property type="term" value="F:ADP-ribose diphosphatase activity"/>
    <property type="evidence" value="ECO:0007669"/>
    <property type="project" value="UniProtKB-EC"/>
</dbReference>
<evidence type="ECO:0000256" key="5">
    <source>
        <dbReference type="ARBA" id="ARBA00022723"/>
    </source>
</evidence>
<organism evidence="16 17">
    <name type="scientific">Rhodophyticola porphyridii</name>
    <dbReference type="NCBI Taxonomy" id="1852017"/>
    <lineage>
        <taxon>Bacteria</taxon>
        <taxon>Pseudomonadati</taxon>
        <taxon>Pseudomonadota</taxon>
        <taxon>Alphaproteobacteria</taxon>
        <taxon>Rhodobacterales</taxon>
        <taxon>Roseobacteraceae</taxon>
        <taxon>Rhodophyticola</taxon>
    </lineage>
</organism>
<dbReference type="GO" id="GO:0006753">
    <property type="term" value="P:nucleoside phosphate metabolic process"/>
    <property type="evidence" value="ECO:0007669"/>
    <property type="project" value="TreeGrafter"/>
</dbReference>
<comment type="cofactor">
    <cofactor evidence="1 13">
        <name>Mg(2+)</name>
        <dbReference type="ChEBI" id="CHEBI:18420"/>
    </cofactor>
</comment>
<feature type="binding site" evidence="13">
    <location>
        <position position="330"/>
    </location>
    <ligand>
        <name>Mg(2+)</name>
        <dbReference type="ChEBI" id="CHEBI:18420"/>
        <label>1</label>
    </ligand>
</feature>
<evidence type="ECO:0000256" key="13">
    <source>
        <dbReference type="PIRSR" id="PIRSR604385-2"/>
    </source>
</evidence>
<evidence type="ECO:0000313" key="17">
    <source>
        <dbReference type="Proteomes" id="UP000281343"/>
    </source>
</evidence>
<evidence type="ECO:0000256" key="8">
    <source>
        <dbReference type="ARBA" id="ARBA00025164"/>
    </source>
</evidence>
<keyword evidence="17" id="KW-1185">Reference proteome</keyword>
<dbReference type="InterPro" id="IPR013024">
    <property type="entry name" value="GGCT-like"/>
</dbReference>
<dbReference type="SUPFAM" id="SSF110857">
    <property type="entry name" value="Gamma-glutamyl cyclotransferase-like"/>
    <property type="match status" value="1"/>
</dbReference>
<evidence type="ECO:0000256" key="9">
    <source>
        <dbReference type="ARBA" id="ARBA00030162"/>
    </source>
</evidence>
<feature type="binding site" evidence="13">
    <location>
        <position position="277"/>
    </location>
    <ligand>
        <name>Mg(2+)</name>
        <dbReference type="ChEBI" id="CHEBI:18420"/>
        <label>1</label>
    </ligand>
</feature>
<dbReference type="PROSITE" id="PS51462">
    <property type="entry name" value="NUDIX"/>
    <property type="match status" value="1"/>
</dbReference>
<keyword evidence="7 13" id="KW-0460">Magnesium</keyword>
<comment type="catalytic activity">
    <reaction evidence="12">
        <text>ADP-D-ribose + H2O = D-ribose 5-phosphate + AMP + 2 H(+)</text>
        <dbReference type="Rhea" id="RHEA:10412"/>
        <dbReference type="ChEBI" id="CHEBI:15377"/>
        <dbReference type="ChEBI" id="CHEBI:15378"/>
        <dbReference type="ChEBI" id="CHEBI:57967"/>
        <dbReference type="ChEBI" id="CHEBI:78346"/>
        <dbReference type="ChEBI" id="CHEBI:456215"/>
        <dbReference type="EC" id="3.6.1.13"/>
    </reaction>
</comment>
<dbReference type="InterPro" id="IPR036568">
    <property type="entry name" value="GGCT-like_sf"/>
</dbReference>
<evidence type="ECO:0000259" key="15">
    <source>
        <dbReference type="PROSITE" id="PS51462"/>
    </source>
</evidence>
<comment type="caution">
    <text evidence="16">The sequence shown here is derived from an EMBL/GenBank/DDBJ whole genome shotgun (WGS) entry which is preliminary data.</text>
</comment>
<dbReference type="InterPro" id="IPR015797">
    <property type="entry name" value="NUDIX_hydrolase-like_dom_sf"/>
</dbReference>
<gene>
    <name evidence="16" type="ORF">D9R08_09600</name>
</gene>
<dbReference type="GO" id="GO:0019693">
    <property type="term" value="P:ribose phosphate metabolic process"/>
    <property type="evidence" value="ECO:0007669"/>
    <property type="project" value="TreeGrafter"/>
</dbReference>
<dbReference type="Pfam" id="PF06094">
    <property type="entry name" value="GGACT"/>
    <property type="match status" value="1"/>
</dbReference>
<reference evidence="16 17" key="1">
    <citation type="submission" date="2018-10" db="EMBL/GenBank/DDBJ databases">
        <authorList>
            <person name="Jung H.S."/>
            <person name="Jeon C.O."/>
        </authorList>
    </citation>
    <scope>NUCLEOTIDE SEQUENCE [LARGE SCALE GENOMIC DNA]</scope>
    <source>
        <strain evidence="16 17">MA-7-27</strain>
    </source>
</reference>
<dbReference type="GO" id="GO:0005829">
    <property type="term" value="C:cytosol"/>
    <property type="evidence" value="ECO:0007669"/>
    <property type="project" value="TreeGrafter"/>
</dbReference>
<evidence type="ECO:0000256" key="4">
    <source>
        <dbReference type="ARBA" id="ARBA00013297"/>
    </source>
</evidence>
<evidence type="ECO:0000256" key="1">
    <source>
        <dbReference type="ARBA" id="ARBA00001946"/>
    </source>
</evidence>
<dbReference type="Proteomes" id="UP000281343">
    <property type="component" value="Unassembled WGS sequence"/>
</dbReference>